<dbReference type="OMA" id="DEPYNNI"/>
<dbReference type="GeneID" id="3864656"/>
<feature type="compositionally biased region" description="Low complexity" evidence="1">
    <location>
        <begin position="149"/>
        <end position="164"/>
    </location>
</feature>
<feature type="chain" id="PRO_5004244944" evidence="2">
    <location>
        <begin position="23"/>
        <end position="429"/>
    </location>
</feature>
<evidence type="ECO:0000256" key="2">
    <source>
        <dbReference type="SAM" id="SignalP"/>
    </source>
</evidence>
<sequence length="429" mass="50489">MNKYITYKCILIILILVEYSNCGDKQNDEPYNNIEDEDNFEVTTSTDGLTEPAQPPIHTQTQEEPTSHQPQQFYQPPPQKPPNYLPQQQPLYQPYPGYQIPYLPYGPYQPQPSPIQPQPYPQPQQPHYPPPHPIPVIQYYPIPQPQQPYQPHYQPYQQGYQPYQPTQPPAQPQYYPHPGYQPYQPYIPQPPQPVPGYYLPYQPYQPQPVLYPPQPQPPEIIMTTKTMKFMKMNEEGILVEMGPGDYYKSYENKYSMKFEFSSNLEQLLFDGEIIYNHKPENKYCTSLIYYKSKNVFIMTRDKGFLITKFYKGKWVSSTRRIPDYIEIHGKDSEDRDVLITDEQYRVSLSTSGYIKYIFNENVKCTKIIIHKKLSWKKESNEEYPIGFSITSGRNLTVYFNDYLKVFGSGGPKTQYKQLSSLKKYDKSED</sequence>
<feature type="compositionally biased region" description="Pro residues" evidence="1">
    <location>
        <begin position="75"/>
        <end position="84"/>
    </location>
</feature>
<dbReference type="InParanoid" id="Q4UAT0"/>
<dbReference type="OrthoDB" id="10596334at2759"/>
<dbReference type="Proteomes" id="UP000001950">
    <property type="component" value="Chromosome 3"/>
</dbReference>
<keyword evidence="2" id="KW-0732">Signal</keyword>
<feature type="signal peptide" evidence="2">
    <location>
        <begin position="1"/>
        <end position="22"/>
    </location>
</feature>
<evidence type="ECO:0000256" key="1">
    <source>
        <dbReference type="SAM" id="MobiDB-lite"/>
    </source>
</evidence>
<accession>Q4UAT0</accession>
<dbReference type="RefSeq" id="XP_955547.1">
    <property type="nucleotide sequence ID" value="XM_950454.1"/>
</dbReference>
<feature type="region of interest" description="Disordered" evidence="1">
    <location>
        <begin position="42"/>
        <end position="91"/>
    </location>
</feature>
<name>Q4UAT0_THEAN</name>
<dbReference type="eggNOG" id="ENOG502QSYS">
    <property type="taxonomic scope" value="Eukaryota"/>
</dbReference>
<feature type="region of interest" description="Disordered" evidence="1">
    <location>
        <begin position="106"/>
        <end position="175"/>
    </location>
</feature>
<keyword evidence="4" id="KW-1185">Reference proteome</keyword>
<reference evidence="3 4" key="1">
    <citation type="journal article" date="2005" name="Science">
        <title>Genome of the host-cell transforming parasite Theileria annulata compared with T. parva.</title>
        <authorList>
            <person name="Pain A."/>
            <person name="Renauld H."/>
            <person name="Berriman M."/>
            <person name="Murphy L."/>
            <person name="Yeats C.A."/>
            <person name="Weir W."/>
            <person name="Kerhornou A."/>
            <person name="Aslett M."/>
            <person name="Bishop R."/>
            <person name="Bouchier C."/>
            <person name="Cochet M."/>
            <person name="Coulson R.M.R."/>
            <person name="Cronin A."/>
            <person name="de Villiers E.P."/>
            <person name="Fraser A."/>
            <person name="Fosker N."/>
            <person name="Gardner M."/>
            <person name="Goble A."/>
            <person name="Griffiths-Jones S."/>
            <person name="Harris D.E."/>
            <person name="Katzer F."/>
            <person name="Larke N."/>
            <person name="Lord A."/>
            <person name="Maser P."/>
            <person name="McKellar S."/>
            <person name="Mooney P."/>
            <person name="Morton F."/>
            <person name="Nene V."/>
            <person name="O'Neil S."/>
            <person name="Price C."/>
            <person name="Quail M.A."/>
            <person name="Rabbinowitsch E."/>
            <person name="Rawlings N.D."/>
            <person name="Rutter S."/>
            <person name="Saunders D."/>
            <person name="Seeger K."/>
            <person name="Shah T."/>
            <person name="Squares R."/>
            <person name="Squares S."/>
            <person name="Tivey A."/>
            <person name="Walker A.R."/>
            <person name="Woodward J."/>
            <person name="Dobbelaere D.A.E."/>
            <person name="Langsley G."/>
            <person name="Rajandream M.A."/>
            <person name="McKeever D."/>
            <person name="Shiels B."/>
            <person name="Tait A."/>
            <person name="Barrell B.G."/>
            <person name="Hall N."/>
        </authorList>
    </citation>
    <scope>NUCLEOTIDE SEQUENCE [LARGE SCALE GENOMIC DNA]</scope>
    <source>
        <strain evidence="4">Ankara</strain>
    </source>
</reference>
<organism evidence="3 4">
    <name type="scientific">Theileria annulata</name>
    <dbReference type="NCBI Taxonomy" id="5874"/>
    <lineage>
        <taxon>Eukaryota</taxon>
        <taxon>Sar</taxon>
        <taxon>Alveolata</taxon>
        <taxon>Apicomplexa</taxon>
        <taxon>Aconoidasida</taxon>
        <taxon>Piroplasmida</taxon>
        <taxon>Theileriidae</taxon>
        <taxon>Theileria</taxon>
    </lineage>
</organism>
<dbReference type="KEGG" id="tan:TA05550"/>
<feature type="compositionally biased region" description="Pro residues" evidence="1">
    <location>
        <begin position="107"/>
        <end position="134"/>
    </location>
</feature>
<protein>
    <submittedName>
        <fullName evidence="3">Theileria-specific sub-telomeric protein, SVSP family, putative</fullName>
    </submittedName>
</protein>
<dbReference type="VEuPathDB" id="PiroplasmaDB:TA05550"/>
<dbReference type="STRING" id="5874.Q4UAT0"/>
<evidence type="ECO:0000313" key="3">
    <source>
        <dbReference type="EMBL" id="CAI76071.1"/>
    </source>
</evidence>
<dbReference type="InterPro" id="IPR007480">
    <property type="entry name" value="DUF529"/>
</dbReference>
<proteinExistence type="predicted"/>
<evidence type="ECO:0000313" key="4">
    <source>
        <dbReference type="Proteomes" id="UP000001950"/>
    </source>
</evidence>
<gene>
    <name evidence="3" type="ORF">TA05550</name>
</gene>
<dbReference type="AlphaFoldDB" id="Q4UAT0"/>
<dbReference type="Pfam" id="PF04385">
    <property type="entry name" value="FAINT"/>
    <property type="match status" value="2"/>
</dbReference>
<dbReference type="EMBL" id="CR940352">
    <property type="protein sequence ID" value="CAI76071.1"/>
    <property type="molecule type" value="Genomic_DNA"/>
</dbReference>